<comment type="caution">
    <text evidence="1">The sequence shown here is derived from an EMBL/GenBank/DDBJ whole genome shotgun (WGS) entry which is preliminary data.</text>
</comment>
<keyword evidence="2" id="KW-1185">Reference proteome</keyword>
<dbReference type="EMBL" id="JAULSN010000001">
    <property type="protein sequence ID" value="KAK3384056.1"/>
    <property type="molecule type" value="Genomic_DNA"/>
</dbReference>
<dbReference type="Gene3D" id="3.30.160.60">
    <property type="entry name" value="Classic Zinc Finger"/>
    <property type="match status" value="1"/>
</dbReference>
<organism evidence="1 2">
    <name type="scientific">Lasiosphaeria ovina</name>
    <dbReference type="NCBI Taxonomy" id="92902"/>
    <lineage>
        <taxon>Eukaryota</taxon>
        <taxon>Fungi</taxon>
        <taxon>Dikarya</taxon>
        <taxon>Ascomycota</taxon>
        <taxon>Pezizomycotina</taxon>
        <taxon>Sordariomycetes</taxon>
        <taxon>Sordariomycetidae</taxon>
        <taxon>Sordariales</taxon>
        <taxon>Lasiosphaeriaceae</taxon>
        <taxon>Lasiosphaeria</taxon>
    </lineage>
</organism>
<reference evidence="1" key="2">
    <citation type="submission" date="2023-06" db="EMBL/GenBank/DDBJ databases">
        <authorList>
            <consortium name="Lawrence Berkeley National Laboratory"/>
            <person name="Haridas S."/>
            <person name="Hensen N."/>
            <person name="Bonometti L."/>
            <person name="Westerberg I."/>
            <person name="Brannstrom I.O."/>
            <person name="Guillou S."/>
            <person name="Cros-Aarteil S."/>
            <person name="Calhoun S."/>
            <person name="Kuo A."/>
            <person name="Mondo S."/>
            <person name="Pangilinan J."/>
            <person name="Riley R."/>
            <person name="Labutti K."/>
            <person name="Andreopoulos B."/>
            <person name="Lipzen A."/>
            <person name="Chen C."/>
            <person name="Yanf M."/>
            <person name="Daum C."/>
            <person name="Ng V."/>
            <person name="Clum A."/>
            <person name="Steindorff A."/>
            <person name="Ohm R."/>
            <person name="Martin F."/>
            <person name="Silar P."/>
            <person name="Natvig D."/>
            <person name="Lalanne C."/>
            <person name="Gautier V."/>
            <person name="Ament-Velasquez S.L."/>
            <person name="Kruys A."/>
            <person name="Hutchinson M.I."/>
            <person name="Powell A.J."/>
            <person name="Barry K."/>
            <person name="Miller A.N."/>
            <person name="Grigoriev I.V."/>
            <person name="Debuchy R."/>
            <person name="Gladieux P."/>
            <person name="Thoren M.H."/>
            <person name="Johannesson H."/>
        </authorList>
    </citation>
    <scope>NUCLEOTIDE SEQUENCE</scope>
    <source>
        <strain evidence="1">CBS 958.72</strain>
    </source>
</reference>
<reference evidence="1" key="1">
    <citation type="journal article" date="2023" name="Mol. Phylogenet. Evol.">
        <title>Genome-scale phylogeny and comparative genomics of the fungal order Sordariales.</title>
        <authorList>
            <person name="Hensen N."/>
            <person name="Bonometti L."/>
            <person name="Westerberg I."/>
            <person name="Brannstrom I.O."/>
            <person name="Guillou S."/>
            <person name="Cros-Aarteil S."/>
            <person name="Calhoun S."/>
            <person name="Haridas S."/>
            <person name="Kuo A."/>
            <person name="Mondo S."/>
            <person name="Pangilinan J."/>
            <person name="Riley R."/>
            <person name="LaButti K."/>
            <person name="Andreopoulos B."/>
            <person name="Lipzen A."/>
            <person name="Chen C."/>
            <person name="Yan M."/>
            <person name="Daum C."/>
            <person name="Ng V."/>
            <person name="Clum A."/>
            <person name="Steindorff A."/>
            <person name="Ohm R.A."/>
            <person name="Martin F."/>
            <person name="Silar P."/>
            <person name="Natvig D.O."/>
            <person name="Lalanne C."/>
            <person name="Gautier V."/>
            <person name="Ament-Velasquez S.L."/>
            <person name="Kruys A."/>
            <person name="Hutchinson M.I."/>
            <person name="Powell A.J."/>
            <person name="Barry K."/>
            <person name="Miller A.N."/>
            <person name="Grigoriev I.V."/>
            <person name="Debuchy R."/>
            <person name="Gladieux P."/>
            <person name="Hiltunen Thoren M."/>
            <person name="Johannesson H."/>
        </authorList>
    </citation>
    <scope>NUCLEOTIDE SEQUENCE</scope>
    <source>
        <strain evidence="1">CBS 958.72</strain>
    </source>
</reference>
<proteinExistence type="predicted"/>
<evidence type="ECO:0008006" key="3">
    <source>
        <dbReference type="Google" id="ProtNLM"/>
    </source>
</evidence>
<name>A0AAE0NM75_9PEZI</name>
<gene>
    <name evidence="1" type="ORF">B0T24DRAFT_72571</name>
</gene>
<sequence>MGAGSYTSTLGFSIEESYPQLGPPNGNADFTIPLGLSPEEISIFDFLLEDPAGQQLHAGFGSVGLETMGLSTQIISPKVDLVLSNSSSSTASPSHDGSAILPPGPGRESKFRCCGRSFQDKAGLSRHKDRCHNKRFPCPHDRCMAKPFGTLQDLNRHLETRIHRGKQLQCDICGRHISGRKDNLVRHVKKCRSKLELVRAK</sequence>
<evidence type="ECO:0000313" key="1">
    <source>
        <dbReference type="EMBL" id="KAK3384056.1"/>
    </source>
</evidence>
<accession>A0AAE0NM75</accession>
<dbReference type="AlphaFoldDB" id="A0AAE0NM75"/>
<protein>
    <recommendedName>
        <fullName evidence="3">C2H2-type domain-containing protein</fullName>
    </recommendedName>
</protein>
<evidence type="ECO:0000313" key="2">
    <source>
        <dbReference type="Proteomes" id="UP001287356"/>
    </source>
</evidence>
<dbReference type="Proteomes" id="UP001287356">
    <property type="component" value="Unassembled WGS sequence"/>
</dbReference>